<reference evidence="2 3" key="1">
    <citation type="submission" date="2017-11" db="EMBL/GenBank/DDBJ databases">
        <title>Genomic Encyclopedia of Archaeal and Bacterial Type Strains, Phase II (KMG-II): From Individual Species to Whole Genera.</title>
        <authorList>
            <person name="Goeker M."/>
        </authorList>
    </citation>
    <scope>NUCLEOTIDE SEQUENCE [LARGE SCALE GENOMIC DNA]</scope>
    <source>
        <strain evidence="2 3">DSM 22413</strain>
    </source>
</reference>
<comment type="caution">
    <text evidence="2">The sequence shown here is derived from an EMBL/GenBank/DDBJ whole genome shotgun (WGS) entry which is preliminary data.</text>
</comment>
<protein>
    <submittedName>
        <fullName evidence="2">WD40 repeat protein</fullName>
    </submittedName>
</protein>
<dbReference type="SUPFAM" id="SSF63829">
    <property type="entry name" value="Calcium-dependent phosphotriesterase"/>
    <property type="match status" value="2"/>
</dbReference>
<keyword evidence="3" id="KW-1185">Reference proteome</keyword>
<dbReference type="Proteomes" id="UP000231586">
    <property type="component" value="Unassembled WGS sequence"/>
</dbReference>
<dbReference type="InterPro" id="IPR048031">
    <property type="entry name" value="ScyD/ScyE-like"/>
</dbReference>
<dbReference type="OrthoDB" id="928769at2"/>
<dbReference type="RefSeq" id="WP_100349054.1">
    <property type="nucleotide sequence ID" value="NZ_PGTZ01000006.1"/>
</dbReference>
<accession>A0A2M8WW47</accession>
<dbReference type="InterPro" id="IPR011042">
    <property type="entry name" value="6-blade_b-propeller_TolB-like"/>
</dbReference>
<dbReference type="EMBL" id="PGTZ01000006">
    <property type="protein sequence ID" value="PJI95141.1"/>
    <property type="molecule type" value="Genomic_DNA"/>
</dbReference>
<feature type="signal peptide" evidence="1">
    <location>
        <begin position="1"/>
        <end position="24"/>
    </location>
</feature>
<name>A0A2M8WW47_9MICO</name>
<feature type="chain" id="PRO_5038458298" evidence="1">
    <location>
        <begin position="25"/>
        <end position="376"/>
    </location>
</feature>
<evidence type="ECO:0000256" key="1">
    <source>
        <dbReference type="SAM" id="SignalP"/>
    </source>
</evidence>
<keyword evidence="1" id="KW-0732">Signal</keyword>
<evidence type="ECO:0000313" key="3">
    <source>
        <dbReference type="Proteomes" id="UP000231586"/>
    </source>
</evidence>
<gene>
    <name evidence="2" type="ORF">CLV34_0995</name>
</gene>
<proteinExistence type="predicted"/>
<dbReference type="NCBIfam" id="NF033206">
    <property type="entry name" value="ScyE_fam"/>
    <property type="match status" value="1"/>
</dbReference>
<dbReference type="AlphaFoldDB" id="A0A2M8WW47"/>
<dbReference type="Gene3D" id="2.120.10.30">
    <property type="entry name" value="TolB, C-terminal domain"/>
    <property type="match status" value="1"/>
</dbReference>
<sequence length="376" mass="38749">MRTSRKLAALGALGLLLTSAPAVADAHGSHTPTPDPVVRSDQLAAPFNLDLSFGKVWFADGGMNMVGSLGAGGAPVPLATDQPGASGIALSPDGRYLAFTTTVSNEETFENTESGLNIWGPLGSRVYADTHAYEAANNPDQVNDYGVDNPSPCVSDALAALGGPASYTGQVDSHSYSVAAYGRSWVVADAGANTLWKVTSSGDISTLAVLPPQPTTITADQAAALGLPDCVVGVTYAFEPVPTDVEVGRDGMLYVTTLPGGPEGPELGARGAVWKVDPRSGHATRIASGFLGATNLAIGSRGEIYVAELFGGKVSVVQHGKVSTYVDLPGVVAIETRSDGSVWAATLANDDPAAPGTIVQLSKGHASWRGWFHHRR</sequence>
<organism evidence="2 3">
    <name type="scientific">Luteimicrobium subarcticum</name>
    <dbReference type="NCBI Taxonomy" id="620910"/>
    <lineage>
        <taxon>Bacteria</taxon>
        <taxon>Bacillati</taxon>
        <taxon>Actinomycetota</taxon>
        <taxon>Actinomycetes</taxon>
        <taxon>Micrococcales</taxon>
        <taxon>Luteimicrobium</taxon>
    </lineage>
</organism>
<evidence type="ECO:0000313" key="2">
    <source>
        <dbReference type="EMBL" id="PJI95141.1"/>
    </source>
</evidence>